<evidence type="ECO:0000256" key="4">
    <source>
        <dbReference type="ARBA" id="ARBA00023139"/>
    </source>
</evidence>
<evidence type="ECO:0000313" key="6">
    <source>
        <dbReference type="EMBL" id="PVZ96741.1"/>
    </source>
</evidence>
<evidence type="ECO:0000256" key="5">
    <source>
        <dbReference type="ARBA" id="ARBA00023288"/>
    </source>
</evidence>
<organism evidence="7 8">
    <name type="scientific">Smittium angustum</name>
    <dbReference type="NCBI Taxonomy" id="133377"/>
    <lineage>
        <taxon>Eukaryota</taxon>
        <taxon>Fungi</taxon>
        <taxon>Fungi incertae sedis</taxon>
        <taxon>Zoopagomycota</taxon>
        <taxon>Kickxellomycotina</taxon>
        <taxon>Harpellomycetes</taxon>
        <taxon>Harpellales</taxon>
        <taxon>Legeriomycetaceae</taxon>
        <taxon>Smittium</taxon>
    </lineage>
</organism>
<dbReference type="Pfam" id="PF15454">
    <property type="entry name" value="LAMTOR"/>
    <property type="match status" value="1"/>
</dbReference>
<evidence type="ECO:0000313" key="7">
    <source>
        <dbReference type="EMBL" id="PWA02994.1"/>
    </source>
</evidence>
<evidence type="ECO:0000256" key="3">
    <source>
        <dbReference type="ARBA" id="ARBA00023136"/>
    </source>
</evidence>
<accession>A0A2U1JDA1</accession>
<dbReference type="Proteomes" id="UP000245591">
    <property type="component" value="Unassembled WGS sequence"/>
</dbReference>
<dbReference type="GO" id="GO:0071230">
    <property type="term" value="P:cellular response to amino acid stimulus"/>
    <property type="evidence" value="ECO:0007669"/>
    <property type="project" value="InterPro"/>
</dbReference>
<evidence type="ECO:0000313" key="8">
    <source>
        <dbReference type="Proteomes" id="UP000245591"/>
    </source>
</evidence>
<dbReference type="AlphaFoldDB" id="A0A2U1JDA1"/>
<keyword evidence="2" id="KW-0519">Myristate</keyword>
<comment type="subcellular location">
    <subcellularLocation>
        <location evidence="1">Endomembrane system</location>
    </subcellularLocation>
</comment>
<dbReference type="GO" id="GO:0043410">
    <property type="term" value="P:positive regulation of MAPK cascade"/>
    <property type="evidence" value="ECO:0007669"/>
    <property type="project" value="InterPro"/>
</dbReference>
<protein>
    <submittedName>
        <fullName evidence="7">Uncharacterized protein</fullName>
    </submittedName>
</protein>
<proteinExistence type="predicted"/>
<dbReference type="GO" id="GO:0001919">
    <property type="term" value="P:regulation of receptor recycling"/>
    <property type="evidence" value="ECO:0007669"/>
    <property type="project" value="InterPro"/>
</dbReference>
<dbReference type="GO" id="GO:0045121">
    <property type="term" value="C:membrane raft"/>
    <property type="evidence" value="ECO:0007669"/>
    <property type="project" value="InterPro"/>
</dbReference>
<dbReference type="GO" id="GO:0032008">
    <property type="term" value="P:positive regulation of TOR signaling"/>
    <property type="evidence" value="ECO:0007669"/>
    <property type="project" value="InterPro"/>
</dbReference>
<reference evidence="7 8" key="1">
    <citation type="journal article" date="2018" name="MBio">
        <title>Comparative Genomics Reveals the Core Gene Toolbox for the Fungus-Insect Symbiosis.</title>
        <authorList>
            <person name="Wang Y."/>
            <person name="Stata M."/>
            <person name="Wang W."/>
            <person name="Stajich J.E."/>
            <person name="White M.M."/>
            <person name="Moncalvo J.M."/>
        </authorList>
    </citation>
    <scope>NUCLEOTIDE SEQUENCE [LARGE SCALE GENOMIC DNA]</scope>
    <source>
        <strain evidence="7 8">AUS-126-30</strain>
    </source>
</reference>
<evidence type="ECO:0000256" key="2">
    <source>
        <dbReference type="ARBA" id="ARBA00022707"/>
    </source>
</evidence>
<dbReference type="GO" id="GO:0031902">
    <property type="term" value="C:late endosome membrane"/>
    <property type="evidence" value="ECO:0007669"/>
    <property type="project" value="InterPro"/>
</dbReference>
<keyword evidence="5" id="KW-0449">Lipoprotein</keyword>
<evidence type="ECO:0000256" key="1">
    <source>
        <dbReference type="ARBA" id="ARBA00004308"/>
    </source>
</evidence>
<keyword evidence="8" id="KW-1185">Reference proteome</keyword>
<dbReference type="GO" id="GO:0071986">
    <property type="term" value="C:Ragulator complex"/>
    <property type="evidence" value="ECO:0007669"/>
    <property type="project" value="InterPro"/>
</dbReference>
<gene>
    <name evidence="7" type="ORF">BB558_000838</name>
    <name evidence="6" type="ORF">BB558_007333</name>
</gene>
<dbReference type="EMBL" id="MBFU01000038">
    <property type="protein sequence ID" value="PWA02994.1"/>
    <property type="molecule type" value="Genomic_DNA"/>
</dbReference>
<keyword evidence="4" id="KW-0564">Palmitate</keyword>
<dbReference type="EMBL" id="MBFU01001137">
    <property type="protein sequence ID" value="PVZ96741.1"/>
    <property type="molecule type" value="Genomic_DNA"/>
</dbReference>
<sequence>MGALCCKSAPEPELTDERTLLLSNDQNNDSQSNSKITYDDLVTLEIDRMKEDDLLQKITLQTANEMINVSNQASSNNILPKRSAKSYKQIVLDFDQNIDMSKYMPKILVSNAINQVQSTNNENILSTNVEEANAFILGLINSEHDQKDLELVGAAANHVAKTMSEFSLQYVGEVFIPFDSFEQNG</sequence>
<comment type="caution">
    <text evidence="7">The sequence shown here is derived from an EMBL/GenBank/DDBJ whole genome shotgun (WGS) entry which is preliminary data.</text>
</comment>
<name>A0A2U1JDA1_SMIAN</name>
<keyword evidence="3" id="KW-0472">Membrane</keyword>
<dbReference type="GO" id="GO:0016197">
    <property type="term" value="P:endosomal transport"/>
    <property type="evidence" value="ECO:0007669"/>
    <property type="project" value="InterPro"/>
</dbReference>
<dbReference type="InterPro" id="IPR028209">
    <property type="entry name" value="LAMTOR1/MEH1"/>
</dbReference>